<dbReference type="InterPro" id="IPR008207">
    <property type="entry name" value="Sig_transdc_His_kin_Hpt_dom"/>
</dbReference>
<dbReference type="RefSeq" id="WP_015501075.1">
    <property type="nucleotide sequence ID" value="NC_020911.1"/>
</dbReference>
<gene>
    <name evidence="4" type="ORF">OAN307_c36530</name>
</gene>
<dbReference type="Pfam" id="PF01627">
    <property type="entry name" value="Hpt"/>
    <property type="match status" value="1"/>
</dbReference>
<evidence type="ECO:0000259" key="3">
    <source>
        <dbReference type="PROSITE" id="PS50894"/>
    </source>
</evidence>
<evidence type="ECO:0000313" key="4">
    <source>
        <dbReference type="EMBL" id="AGI69119.1"/>
    </source>
</evidence>
<dbReference type="Gene3D" id="1.20.120.160">
    <property type="entry name" value="HPT domain"/>
    <property type="match status" value="1"/>
</dbReference>
<dbReference type="GO" id="GO:0004672">
    <property type="term" value="F:protein kinase activity"/>
    <property type="evidence" value="ECO:0007669"/>
    <property type="project" value="UniProtKB-ARBA"/>
</dbReference>
<dbReference type="eggNOG" id="ENOG5033JF8">
    <property type="taxonomic scope" value="Bacteria"/>
</dbReference>
<evidence type="ECO:0000256" key="1">
    <source>
        <dbReference type="ARBA" id="ARBA00023012"/>
    </source>
</evidence>
<evidence type="ECO:0000313" key="5">
    <source>
        <dbReference type="Proteomes" id="UP000005307"/>
    </source>
</evidence>
<name>M9R8Z2_9RHOB</name>
<dbReference type="OrthoDB" id="7889027at2"/>
<reference evidence="4 5" key="1">
    <citation type="journal article" date="2013" name="PLoS ONE">
        <title>Poles Apart: Arctic and Antarctic Octadecabacter strains Share High Genome Plasticity and a New Type of Xanthorhodopsin.</title>
        <authorList>
            <person name="Vollmers J."/>
            <person name="Voget S."/>
            <person name="Dietrich S."/>
            <person name="Gollnow K."/>
            <person name="Smits M."/>
            <person name="Meyer K."/>
            <person name="Brinkhoff T."/>
            <person name="Simon M."/>
            <person name="Daniel R."/>
        </authorList>
    </citation>
    <scope>NUCLEOTIDE SEQUENCE [LARGE SCALE GENOMIC DNA]</scope>
    <source>
        <strain evidence="4 5">307</strain>
    </source>
</reference>
<dbReference type="AlphaFoldDB" id="M9R8Z2"/>
<dbReference type="Proteomes" id="UP000005307">
    <property type="component" value="Chromosome"/>
</dbReference>
<dbReference type="InterPro" id="IPR036641">
    <property type="entry name" value="HPT_dom_sf"/>
</dbReference>
<dbReference type="KEGG" id="oat:OAN307_c36530"/>
<dbReference type="EMBL" id="CP003740">
    <property type="protein sequence ID" value="AGI69119.1"/>
    <property type="molecule type" value="Genomic_DNA"/>
</dbReference>
<protein>
    <recommendedName>
        <fullName evidence="3">HPt domain-containing protein</fullName>
    </recommendedName>
</protein>
<keyword evidence="1" id="KW-0902">Two-component regulatory system</keyword>
<dbReference type="SUPFAM" id="SSF47226">
    <property type="entry name" value="Histidine-containing phosphotransfer domain, HPT domain"/>
    <property type="match status" value="1"/>
</dbReference>
<accession>M9R8Z2</accession>
<evidence type="ECO:0000256" key="2">
    <source>
        <dbReference type="PROSITE-ProRule" id="PRU00110"/>
    </source>
</evidence>
<organism evidence="4 5">
    <name type="scientific">Octadecabacter antarcticus 307</name>
    <dbReference type="NCBI Taxonomy" id="391626"/>
    <lineage>
        <taxon>Bacteria</taxon>
        <taxon>Pseudomonadati</taxon>
        <taxon>Pseudomonadota</taxon>
        <taxon>Alphaproteobacteria</taxon>
        <taxon>Rhodobacterales</taxon>
        <taxon>Roseobacteraceae</taxon>
        <taxon>Octadecabacter</taxon>
    </lineage>
</organism>
<feature type="domain" description="HPt" evidence="3">
    <location>
        <begin position="10"/>
        <end position="112"/>
    </location>
</feature>
<dbReference type="PROSITE" id="PS50894">
    <property type="entry name" value="HPT"/>
    <property type="match status" value="1"/>
</dbReference>
<keyword evidence="5" id="KW-1185">Reference proteome</keyword>
<keyword evidence="2" id="KW-0597">Phosphoprotein</keyword>
<dbReference type="GO" id="GO:0000160">
    <property type="term" value="P:phosphorelay signal transduction system"/>
    <property type="evidence" value="ECO:0007669"/>
    <property type="project" value="UniProtKB-KW"/>
</dbReference>
<dbReference type="HOGENOM" id="CLU_2143300_0_0_5"/>
<feature type="modified residue" description="Phosphohistidine" evidence="2">
    <location>
        <position position="54"/>
    </location>
</feature>
<proteinExistence type="predicted"/>
<sequence>MIKPDLDNGLAPIRNRFLLLLSERWDTIQHNLELAIQSDDQADQYLVLIEATLHKISGSAGILGFSDLGDCAKDTETKLISLRANEATQYRDVYLEIIAFLECSMEATNPAA</sequence>
<dbReference type="STRING" id="391626.OAN307_c36530"/>